<feature type="transmembrane region" description="Helical" evidence="8">
    <location>
        <begin position="275"/>
        <end position="295"/>
    </location>
</feature>
<dbReference type="PANTHER" id="PTHR48086">
    <property type="entry name" value="SODIUM/PROLINE SYMPORTER-RELATED"/>
    <property type="match status" value="1"/>
</dbReference>
<feature type="transmembrane region" description="Helical" evidence="8">
    <location>
        <begin position="183"/>
        <end position="203"/>
    </location>
</feature>
<dbReference type="PANTHER" id="PTHR48086:SF8">
    <property type="entry name" value="MONOCARBOXYLIC ACID PERMEASE"/>
    <property type="match status" value="1"/>
</dbReference>
<comment type="caution">
    <text evidence="9">The sequence shown here is derived from an EMBL/GenBank/DDBJ whole genome shotgun (WGS) entry which is preliminary data.</text>
</comment>
<proteinExistence type="inferred from homology"/>
<dbReference type="PROSITE" id="PS50283">
    <property type="entry name" value="NA_SOLUT_SYMP_3"/>
    <property type="match status" value="1"/>
</dbReference>
<keyword evidence="10" id="KW-1185">Reference proteome</keyword>
<dbReference type="Gene3D" id="1.20.1730.10">
    <property type="entry name" value="Sodium/glucose cotransporter"/>
    <property type="match status" value="1"/>
</dbReference>
<organism evidence="9 10">
    <name type="scientific">Scopulibacillus cellulosilyticus</name>
    <dbReference type="NCBI Taxonomy" id="2665665"/>
    <lineage>
        <taxon>Bacteria</taxon>
        <taxon>Bacillati</taxon>
        <taxon>Bacillota</taxon>
        <taxon>Bacilli</taxon>
        <taxon>Bacillales</taxon>
        <taxon>Sporolactobacillaceae</taxon>
        <taxon>Scopulibacillus</taxon>
    </lineage>
</organism>
<feature type="transmembrane region" description="Helical" evidence="8">
    <location>
        <begin position="142"/>
        <end position="171"/>
    </location>
</feature>
<feature type="transmembrane region" description="Helical" evidence="8">
    <location>
        <begin position="456"/>
        <end position="474"/>
    </location>
</feature>
<feature type="transmembrane region" description="Helical" evidence="8">
    <location>
        <begin position="6"/>
        <end position="22"/>
    </location>
</feature>
<protein>
    <submittedName>
        <fullName evidence="9">Sodium:solute symporter</fullName>
    </submittedName>
</protein>
<evidence type="ECO:0000313" key="10">
    <source>
        <dbReference type="Proteomes" id="UP001596505"/>
    </source>
</evidence>
<name>A0ABW2PS37_9BACL</name>
<sequence>MNSALYIILAFLLIALYLGIQSKKGKKMDLEQWAVGGRGFGTILVFMLMAGESYTTFTFLGASSWAYSKGGPALYILAYLSINYVVIYWLYPAIWKYGKEKKLVSQSDFFASKYNSPFLGVLAAIIGVVSMIPYIVLQLKGLGIIVSVASYGAISPTLAVWIGVIAVTIYVMISGIHGSVWTAILKDIMIFCVVIFIGIYLPFHYYGGIEPMFKAVQSAKPGFLALPGSGLSLTWFISTVIVTVLGGLTWPHLFAAAYSAKNGTTIRRNAIVTPLYTLMILFIFFVGTVAVLQVPGLKNTDLALLQVSVKTFDPWFVGLIGSAGLLTALVPGSMLLINSSTSLSRNVYKVIFPKATEKQVSNLSKFLIPVIALVSVYFTLNGGQGIVVLLLLAYDFIAQLLPPVIFSFTKKRIVTKYGAAAGMISGVLIVAAINLTGATMGSLFPFLPQAMKDLSIGMVALIVNTAVMLIVSLLTKNLAVTAAPVKEETQST</sequence>
<comment type="similarity">
    <text evidence="2 7">Belongs to the sodium:solute symporter (SSF) (TC 2.A.21) family.</text>
</comment>
<feature type="transmembrane region" description="Helical" evidence="8">
    <location>
        <begin position="43"/>
        <end position="67"/>
    </location>
</feature>
<keyword evidence="5 8" id="KW-1133">Transmembrane helix</keyword>
<evidence type="ECO:0000256" key="6">
    <source>
        <dbReference type="ARBA" id="ARBA00023136"/>
    </source>
</evidence>
<dbReference type="InterPro" id="IPR038377">
    <property type="entry name" value="Na/Glc_symporter_sf"/>
</dbReference>
<feature type="transmembrane region" description="Helical" evidence="8">
    <location>
        <begin position="116"/>
        <end position="136"/>
    </location>
</feature>
<evidence type="ECO:0000313" key="9">
    <source>
        <dbReference type="EMBL" id="MFC7392222.1"/>
    </source>
</evidence>
<dbReference type="CDD" id="cd10322">
    <property type="entry name" value="SLC5sbd"/>
    <property type="match status" value="1"/>
</dbReference>
<feature type="transmembrane region" description="Helical" evidence="8">
    <location>
        <begin position="360"/>
        <end position="380"/>
    </location>
</feature>
<comment type="subcellular location">
    <subcellularLocation>
        <location evidence="1">Membrane</location>
        <topology evidence="1">Multi-pass membrane protein</topology>
    </subcellularLocation>
</comment>
<keyword evidence="6 8" id="KW-0472">Membrane</keyword>
<feature type="transmembrane region" description="Helical" evidence="8">
    <location>
        <begin position="315"/>
        <end position="339"/>
    </location>
</feature>
<feature type="transmembrane region" description="Helical" evidence="8">
    <location>
        <begin position="73"/>
        <end position="95"/>
    </location>
</feature>
<evidence type="ECO:0000256" key="3">
    <source>
        <dbReference type="ARBA" id="ARBA00022448"/>
    </source>
</evidence>
<dbReference type="EMBL" id="JBHTCO010000004">
    <property type="protein sequence ID" value="MFC7392222.1"/>
    <property type="molecule type" value="Genomic_DNA"/>
</dbReference>
<evidence type="ECO:0000256" key="8">
    <source>
        <dbReference type="SAM" id="Phobius"/>
    </source>
</evidence>
<evidence type="ECO:0000256" key="5">
    <source>
        <dbReference type="ARBA" id="ARBA00022989"/>
    </source>
</evidence>
<keyword evidence="4 8" id="KW-0812">Transmembrane</keyword>
<dbReference type="InterPro" id="IPR001734">
    <property type="entry name" value="Na/solute_symporter"/>
</dbReference>
<evidence type="ECO:0000256" key="1">
    <source>
        <dbReference type="ARBA" id="ARBA00004141"/>
    </source>
</evidence>
<evidence type="ECO:0000256" key="4">
    <source>
        <dbReference type="ARBA" id="ARBA00022692"/>
    </source>
</evidence>
<evidence type="ECO:0000256" key="2">
    <source>
        <dbReference type="ARBA" id="ARBA00006434"/>
    </source>
</evidence>
<dbReference type="Pfam" id="PF00474">
    <property type="entry name" value="SSF"/>
    <property type="match status" value="1"/>
</dbReference>
<accession>A0ABW2PS37</accession>
<dbReference type="RefSeq" id="WP_380964091.1">
    <property type="nucleotide sequence ID" value="NZ_JBHTCO010000004.1"/>
</dbReference>
<keyword evidence="3" id="KW-0813">Transport</keyword>
<gene>
    <name evidence="9" type="ORF">ACFQRG_04435</name>
</gene>
<reference evidence="10" key="1">
    <citation type="journal article" date="2019" name="Int. J. Syst. Evol. Microbiol.">
        <title>The Global Catalogue of Microorganisms (GCM) 10K type strain sequencing project: providing services to taxonomists for standard genome sequencing and annotation.</title>
        <authorList>
            <consortium name="The Broad Institute Genomics Platform"/>
            <consortium name="The Broad Institute Genome Sequencing Center for Infectious Disease"/>
            <person name="Wu L."/>
            <person name="Ma J."/>
        </authorList>
    </citation>
    <scope>NUCLEOTIDE SEQUENCE [LARGE SCALE GENOMIC DNA]</scope>
    <source>
        <strain evidence="10">CGMCC 1.16305</strain>
    </source>
</reference>
<feature type="transmembrane region" description="Helical" evidence="8">
    <location>
        <begin position="420"/>
        <end position="444"/>
    </location>
</feature>
<feature type="transmembrane region" description="Helical" evidence="8">
    <location>
        <begin position="386"/>
        <end position="408"/>
    </location>
</feature>
<dbReference type="Proteomes" id="UP001596505">
    <property type="component" value="Unassembled WGS sequence"/>
</dbReference>
<feature type="transmembrane region" description="Helical" evidence="8">
    <location>
        <begin position="233"/>
        <end position="254"/>
    </location>
</feature>
<dbReference type="InterPro" id="IPR050277">
    <property type="entry name" value="Sodium:Solute_Symporter"/>
</dbReference>
<evidence type="ECO:0000256" key="7">
    <source>
        <dbReference type="RuleBase" id="RU362091"/>
    </source>
</evidence>